<dbReference type="Pfam" id="PF07679">
    <property type="entry name" value="I-set"/>
    <property type="match status" value="1"/>
</dbReference>
<feature type="non-terminal residue" evidence="5">
    <location>
        <position position="1"/>
    </location>
</feature>
<dbReference type="PROSITE" id="PS50011">
    <property type="entry name" value="PROTEIN_KINASE_DOM"/>
    <property type="match status" value="1"/>
</dbReference>
<feature type="binding site" evidence="2">
    <location>
        <position position="238"/>
    </location>
    <ligand>
        <name>ATP</name>
        <dbReference type="ChEBI" id="CHEBI:30616"/>
    </ligand>
</feature>
<dbReference type="InterPro" id="IPR036116">
    <property type="entry name" value="FN3_sf"/>
</dbReference>
<dbReference type="Pfam" id="PF00041">
    <property type="entry name" value="fn3"/>
    <property type="match status" value="1"/>
</dbReference>
<dbReference type="InterPro" id="IPR036179">
    <property type="entry name" value="Ig-like_dom_sf"/>
</dbReference>
<dbReference type="FunFam" id="2.60.40.10:FF:001948">
    <property type="entry name" value="Titin homolog"/>
    <property type="match status" value="1"/>
</dbReference>
<dbReference type="PANTHER" id="PTHR14340:SF9">
    <property type="entry name" value="FIBRONECTIN TYPE-III DOMAIN-CONTAINING PROTEIN"/>
    <property type="match status" value="1"/>
</dbReference>
<evidence type="ECO:0000256" key="2">
    <source>
        <dbReference type="PROSITE-ProRule" id="PRU10141"/>
    </source>
</evidence>
<feature type="non-terminal residue" evidence="5">
    <location>
        <position position="277"/>
    </location>
</feature>
<dbReference type="SUPFAM" id="SSF48726">
    <property type="entry name" value="Immunoglobulin"/>
    <property type="match status" value="1"/>
</dbReference>
<dbReference type="Gene3D" id="3.30.200.20">
    <property type="entry name" value="Phosphorylase Kinase, domain 1"/>
    <property type="match status" value="1"/>
</dbReference>
<dbReference type="PROSITE" id="PS00107">
    <property type="entry name" value="PROTEIN_KINASE_ATP"/>
    <property type="match status" value="1"/>
</dbReference>
<dbReference type="PANTHER" id="PTHR14340">
    <property type="entry name" value="MICROFIBRIL-ASSOCIATED GLYCOPROTEIN 3"/>
    <property type="match status" value="1"/>
</dbReference>
<organism evidence="5 6">
    <name type="scientific">Pristionchus fissidentatus</name>
    <dbReference type="NCBI Taxonomy" id="1538716"/>
    <lineage>
        <taxon>Eukaryota</taxon>
        <taxon>Metazoa</taxon>
        <taxon>Ecdysozoa</taxon>
        <taxon>Nematoda</taxon>
        <taxon>Chromadorea</taxon>
        <taxon>Rhabditida</taxon>
        <taxon>Rhabditina</taxon>
        <taxon>Diplogasteromorpha</taxon>
        <taxon>Diplogasteroidea</taxon>
        <taxon>Neodiplogasteridae</taxon>
        <taxon>Pristionchus</taxon>
    </lineage>
</organism>
<evidence type="ECO:0000313" key="5">
    <source>
        <dbReference type="EMBL" id="GMT09125.1"/>
    </source>
</evidence>
<dbReference type="InterPro" id="IPR013783">
    <property type="entry name" value="Ig-like_fold"/>
</dbReference>
<dbReference type="PROSITE" id="PS50853">
    <property type="entry name" value="FN3"/>
    <property type="match status" value="1"/>
</dbReference>
<sequence length="277" mass="31646">FDAQHNEITPDNKRFKVESTADKTVLIIKSMDASDRGDFELRIKNRGGEAKCAIPIQVTDRPDPPGRPSIQDQNVDSVRILWSPCMQDGGSPVRHYIVEMKTVSSKTWMKAEVTKQPFTTLFNLVPSEKYRFRVRAENVFGISDPSEESEEVNVRDLTRQVVEPPKKSKLPEEPDYSDVDYEKQDAGIKTEDYKDFDIHRLPTDLQAKYTICEELGRGAYGTVYRAIERATGKVWAAKMVQVRPGVKREAVLHEMAIMNKLHHDKLLHLHEAFDMGT</sequence>
<keyword evidence="1" id="KW-0393">Immunoglobulin domain</keyword>
<comment type="caution">
    <text evidence="5">The sequence shown here is derived from an EMBL/GenBank/DDBJ whole genome shotgun (WGS) entry which is preliminary data.</text>
</comment>
<dbReference type="Pfam" id="PF00069">
    <property type="entry name" value="Pkinase"/>
    <property type="match status" value="1"/>
</dbReference>
<evidence type="ECO:0000256" key="1">
    <source>
        <dbReference type="ARBA" id="ARBA00023319"/>
    </source>
</evidence>
<accession>A0AAV5UPP8</accession>
<evidence type="ECO:0000313" key="6">
    <source>
        <dbReference type="Proteomes" id="UP001432322"/>
    </source>
</evidence>
<dbReference type="AlphaFoldDB" id="A0AAV5UPP8"/>
<dbReference type="Gene3D" id="2.60.40.10">
    <property type="entry name" value="Immunoglobulins"/>
    <property type="match status" value="2"/>
</dbReference>
<dbReference type="InterPro" id="IPR017441">
    <property type="entry name" value="Protein_kinase_ATP_BS"/>
</dbReference>
<name>A0AAV5UPP8_9BILA</name>
<dbReference type="InterPro" id="IPR011009">
    <property type="entry name" value="Kinase-like_dom_sf"/>
</dbReference>
<evidence type="ECO:0000259" key="3">
    <source>
        <dbReference type="PROSITE" id="PS50011"/>
    </source>
</evidence>
<dbReference type="SUPFAM" id="SSF56112">
    <property type="entry name" value="Protein kinase-like (PK-like)"/>
    <property type="match status" value="1"/>
</dbReference>
<dbReference type="InterPro" id="IPR003961">
    <property type="entry name" value="FN3_dom"/>
</dbReference>
<dbReference type="GO" id="GO:0005524">
    <property type="term" value="F:ATP binding"/>
    <property type="evidence" value="ECO:0007669"/>
    <property type="project" value="UniProtKB-UniRule"/>
</dbReference>
<keyword evidence="6" id="KW-1185">Reference proteome</keyword>
<dbReference type="CDD" id="cd00063">
    <property type="entry name" value="FN3"/>
    <property type="match status" value="1"/>
</dbReference>
<dbReference type="Proteomes" id="UP001432322">
    <property type="component" value="Unassembled WGS sequence"/>
</dbReference>
<dbReference type="EMBL" id="BTSY01000001">
    <property type="protein sequence ID" value="GMT09125.1"/>
    <property type="molecule type" value="Genomic_DNA"/>
</dbReference>
<keyword evidence="2" id="KW-0547">Nucleotide-binding</keyword>
<dbReference type="InterPro" id="IPR013098">
    <property type="entry name" value="Ig_I-set"/>
</dbReference>
<feature type="domain" description="Fibronectin type-III" evidence="4">
    <location>
        <begin position="64"/>
        <end position="157"/>
    </location>
</feature>
<reference evidence="5" key="1">
    <citation type="submission" date="2023-10" db="EMBL/GenBank/DDBJ databases">
        <title>Genome assembly of Pristionchus species.</title>
        <authorList>
            <person name="Yoshida K."/>
            <person name="Sommer R.J."/>
        </authorList>
    </citation>
    <scope>NUCLEOTIDE SEQUENCE</scope>
    <source>
        <strain evidence="5">RS5133</strain>
    </source>
</reference>
<keyword evidence="2" id="KW-0067">ATP-binding</keyword>
<evidence type="ECO:0000259" key="4">
    <source>
        <dbReference type="PROSITE" id="PS50853"/>
    </source>
</evidence>
<dbReference type="InterPro" id="IPR000719">
    <property type="entry name" value="Prot_kinase_dom"/>
</dbReference>
<dbReference type="SMART" id="SM00060">
    <property type="entry name" value="FN3"/>
    <property type="match status" value="1"/>
</dbReference>
<protein>
    <submittedName>
        <fullName evidence="5">Uncharacterized protein</fullName>
    </submittedName>
</protein>
<dbReference type="SUPFAM" id="SSF49265">
    <property type="entry name" value="Fibronectin type III"/>
    <property type="match status" value="1"/>
</dbReference>
<feature type="domain" description="Protein kinase" evidence="3">
    <location>
        <begin position="209"/>
        <end position="277"/>
    </location>
</feature>
<proteinExistence type="predicted"/>
<gene>
    <name evidence="5" type="ORF">PFISCL1PPCAC_422</name>
</gene>
<dbReference type="GO" id="GO:0004672">
    <property type="term" value="F:protein kinase activity"/>
    <property type="evidence" value="ECO:0007669"/>
    <property type="project" value="InterPro"/>
</dbReference>